<feature type="domain" description="Aminoglycoside phosphotransferase" evidence="1">
    <location>
        <begin position="39"/>
        <end position="248"/>
    </location>
</feature>
<evidence type="ECO:0000313" key="3">
    <source>
        <dbReference type="Proteomes" id="UP001595896"/>
    </source>
</evidence>
<dbReference type="InterPro" id="IPR051678">
    <property type="entry name" value="AGP_Transferase"/>
</dbReference>
<sequence>MYAIFSIDDIPKKIKSAVKGIDDIHYPRQGHASQLGIIQTQAGTFALKHTHGADGCASLKREVYVLSLLQNQSNLPVPRVYAFINDEQANETWALLTFIKGKTVRAALSDCCSLEERNIIVTQFGAALADIHATPCPLELKEQVGPWLNRMLDQAEINLKNGMSDGSESLLSNLQPHKPIFETEKLIHGDFTIDNVLIHEGNVTGIIDWGGGALGDARYDLALAIRPKPPIVTKADAEAFYRGYGKRKLTDEEFRYFVDLYEFF</sequence>
<accession>A0ABV9NWS7</accession>
<evidence type="ECO:0000313" key="2">
    <source>
        <dbReference type="EMBL" id="MFC4737140.1"/>
    </source>
</evidence>
<dbReference type="InterPro" id="IPR011009">
    <property type="entry name" value="Kinase-like_dom_sf"/>
</dbReference>
<keyword evidence="3" id="KW-1185">Reference proteome</keyword>
<dbReference type="PANTHER" id="PTHR21310">
    <property type="entry name" value="AMINOGLYCOSIDE PHOSPHOTRANSFERASE-RELATED-RELATED"/>
    <property type="match status" value="1"/>
</dbReference>
<dbReference type="Gene3D" id="3.90.1200.10">
    <property type="match status" value="1"/>
</dbReference>
<name>A0ABV9NWS7_9BACI</name>
<dbReference type="EMBL" id="JBHSGK010000013">
    <property type="protein sequence ID" value="MFC4737140.1"/>
    <property type="molecule type" value="Genomic_DNA"/>
</dbReference>
<comment type="caution">
    <text evidence="2">The sequence shown here is derived from an EMBL/GenBank/DDBJ whole genome shotgun (WGS) entry which is preliminary data.</text>
</comment>
<dbReference type="RefSeq" id="WP_377909744.1">
    <property type="nucleotide sequence ID" value="NZ_JBHSGK010000013.1"/>
</dbReference>
<gene>
    <name evidence="2" type="ORF">ACFO4L_11125</name>
</gene>
<reference evidence="3" key="1">
    <citation type="journal article" date="2019" name="Int. J. Syst. Evol. Microbiol.">
        <title>The Global Catalogue of Microorganisms (GCM) 10K type strain sequencing project: providing services to taxonomists for standard genome sequencing and annotation.</title>
        <authorList>
            <consortium name="The Broad Institute Genomics Platform"/>
            <consortium name="The Broad Institute Genome Sequencing Center for Infectious Disease"/>
            <person name="Wu L."/>
            <person name="Ma J."/>
        </authorList>
    </citation>
    <scope>NUCLEOTIDE SEQUENCE [LARGE SCALE GENOMIC DNA]</scope>
    <source>
        <strain evidence="3">JCM 12165</strain>
    </source>
</reference>
<organism evidence="2 3">
    <name type="scientific">Bacillus daqingensis</name>
    <dbReference type="NCBI Taxonomy" id="872396"/>
    <lineage>
        <taxon>Bacteria</taxon>
        <taxon>Bacillati</taxon>
        <taxon>Bacillota</taxon>
        <taxon>Bacilli</taxon>
        <taxon>Bacillales</taxon>
        <taxon>Bacillaceae</taxon>
        <taxon>Bacillus</taxon>
    </lineage>
</organism>
<dbReference type="Proteomes" id="UP001595896">
    <property type="component" value="Unassembled WGS sequence"/>
</dbReference>
<dbReference type="Pfam" id="PF01636">
    <property type="entry name" value="APH"/>
    <property type="match status" value="1"/>
</dbReference>
<evidence type="ECO:0000259" key="1">
    <source>
        <dbReference type="Pfam" id="PF01636"/>
    </source>
</evidence>
<dbReference type="SUPFAM" id="SSF56112">
    <property type="entry name" value="Protein kinase-like (PK-like)"/>
    <property type="match status" value="1"/>
</dbReference>
<proteinExistence type="predicted"/>
<dbReference type="InterPro" id="IPR002575">
    <property type="entry name" value="Aminoglycoside_PTrfase"/>
</dbReference>
<protein>
    <submittedName>
        <fullName evidence="2">Phosphotransferase family protein</fullName>
    </submittedName>
</protein>